<gene>
    <name evidence="1" type="ORF">S06H3_47561</name>
</gene>
<dbReference type="Pfam" id="PF13412">
    <property type="entry name" value="HTH_24"/>
    <property type="match status" value="1"/>
</dbReference>
<reference evidence="1" key="1">
    <citation type="journal article" date="2014" name="Front. Microbiol.">
        <title>High frequency of phylogenetically diverse reductive dehalogenase-homologous genes in deep subseafloor sedimentary metagenomes.</title>
        <authorList>
            <person name="Kawai M."/>
            <person name="Futagami T."/>
            <person name="Toyoda A."/>
            <person name="Takaki Y."/>
            <person name="Nishi S."/>
            <person name="Hori S."/>
            <person name="Arai W."/>
            <person name="Tsubouchi T."/>
            <person name="Morono Y."/>
            <person name="Uchiyama I."/>
            <person name="Ito T."/>
            <person name="Fujiyama A."/>
            <person name="Inagaki F."/>
            <person name="Takami H."/>
        </authorList>
    </citation>
    <scope>NUCLEOTIDE SEQUENCE</scope>
    <source>
        <strain evidence="1">Expedition CK06-06</strain>
    </source>
</reference>
<name>X1P7R7_9ZZZZ</name>
<evidence type="ECO:0000313" key="1">
    <source>
        <dbReference type="EMBL" id="GAI35060.1"/>
    </source>
</evidence>
<sequence length="53" mass="5955">MAQWTFITNHGIVPAYIAKHPESTTLVIASAVNLTERTIQKIIAELEAEKYIE</sequence>
<dbReference type="AlphaFoldDB" id="X1P7R7"/>
<dbReference type="InterPro" id="IPR036390">
    <property type="entry name" value="WH_DNA-bd_sf"/>
</dbReference>
<dbReference type="EMBL" id="BARV01029885">
    <property type="protein sequence ID" value="GAI35060.1"/>
    <property type="molecule type" value="Genomic_DNA"/>
</dbReference>
<comment type="caution">
    <text evidence="1">The sequence shown here is derived from an EMBL/GenBank/DDBJ whole genome shotgun (WGS) entry which is preliminary data.</text>
</comment>
<accession>X1P7R7</accession>
<protein>
    <recommendedName>
        <fullName evidence="2">HTH marR-type domain-containing protein</fullName>
    </recommendedName>
</protein>
<evidence type="ECO:0008006" key="2">
    <source>
        <dbReference type="Google" id="ProtNLM"/>
    </source>
</evidence>
<dbReference type="SUPFAM" id="SSF46785">
    <property type="entry name" value="Winged helix' DNA-binding domain"/>
    <property type="match status" value="1"/>
</dbReference>
<organism evidence="1">
    <name type="scientific">marine sediment metagenome</name>
    <dbReference type="NCBI Taxonomy" id="412755"/>
    <lineage>
        <taxon>unclassified sequences</taxon>
        <taxon>metagenomes</taxon>
        <taxon>ecological metagenomes</taxon>
    </lineage>
</organism>
<proteinExistence type="predicted"/>